<keyword evidence="2" id="KW-0472">Membrane</keyword>
<evidence type="ECO:0000313" key="4">
    <source>
        <dbReference type="Proteomes" id="UP000011932"/>
    </source>
</evidence>
<keyword evidence="2" id="KW-0812">Transmembrane</keyword>
<feature type="compositionally biased region" description="Polar residues" evidence="1">
    <location>
        <begin position="1"/>
        <end position="13"/>
    </location>
</feature>
<dbReference type="AlphaFoldDB" id="M4VYA9"/>
<evidence type="ECO:0000313" key="3">
    <source>
        <dbReference type="EMBL" id="AGH98169.1"/>
    </source>
</evidence>
<protein>
    <submittedName>
        <fullName evidence="3">Uncharacterized protein</fullName>
    </submittedName>
</protein>
<sequence length="510" mass="56947">MATGTKPPSTYNLPSRKPQGKTHPLMRTPPHTNKLYLIKNIALKLRVVISIKIQSLWTVIKANGMKKFLFMMFVAVAPLSLTVLAGCKSDKADGYDFVTKDFMAALQAINADDFLEAGAAIPGAEKDHEIIPPHLIDVKRAEYEALWSLSERKSEAYRKVGDGFCSSVSDAYVAMVGDGISGRSAYAFDEELLRAMRAIGAFPVPLRFVKGNVSARYFNPNSVQAVLSRADSRPAPITHGGNKEFAEFYSSKTRLSGPPLQYEDKGFISFQSKIGSMYGFLNVSQAHDLMLGDPWKFSLQSFSFDREFIVPVFYDLNNLGAEKILMYVNFPFVVTGDEFGKISTVVLPQAGQVQIHEPQHKMKCSIISKTGLWDAGMRSRKKFIDRSEGLAMVGSYEPLTWPLDDEYRSRVDGRFRANAYEINPQSIVDPSLKCWMSVFGYGDADPAMCLSENYAVEFLTLLKSNICVGYNYVDRRPRYNTDIYVNPRSAIGNPESFNNICQSNPVTKSK</sequence>
<dbReference type="EMBL" id="CP003538">
    <property type="protein sequence ID" value="AGH98169.1"/>
    <property type="molecule type" value="Genomic_DNA"/>
</dbReference>
<feature type="transmembrane region" description="Helical" evidence="2">
    <location>
        <begin position="68"/>
        <end position="86"/>
    </location>
</feature>
<accession>M4VYA9</accession>
<dbReference type="KEGG" id="man:A11S_1360"/>
<proteinExistence type="predicted"/>
<reference evidence="3 4" key="1">
    <citation type="journal article" date="2013" name="ISME J.">
        <title>By their genes ye shall know them: genomic signatures of predatory bacteria.</title>
        <authorList>
            <person name="Pasternak Z."/>
            <person name="Pietrokovski S."/>
            <person name="Rotem O."/>
            <person name="Gophna U."/>
            <person name="Lurie-Weinberger M.N."/>
            <person name="Jurkevitch E."/>
        </authorList>
    </citation>
    <scope>NUCLEOTIDE SEQUENCE [LARGE SCALE GENOMIC DNA]</scope>
    <source>
        <strain evidence="3">EPB</strain>
    </source>
</reference>
<name>M4VYA9_9BACT</name>
<gene>
    <name evidence="3" type="ORF">A11S_1360</name>
</gene>
<keyword evidence="2" id="KW-1133">Transmembrane helix</keyword>
<organism evidence="3 4">
    <name type="scientific">Micavibrio aeruginosavorus EPB</name>
    <dbReference type="NCBI Taxonomy" id="349215"/>
    <lineage>
        <taxon>Bacteria</taxon>
        <taxon>Pseudomonadati</taxon>
        <taxon>Bdellovibrionota</taxon>
        <taxon>Bdellovibrionia</taxon>
        <taxon>Bdellovibrionales</taxon>
        <taxon>Pseudobdellovibrionaceae</taxon>
        <taxon>Micavibrio</taxon>
    </lineage>
</organism>
<dbReference type="Proteomes" id="UP000011932">
    <property type="component" value="Chromosome"/>
</dbReference>
<evidence type="ECO:0000256" key="1">
    <source>
        <dbReference type="SAM" id="MobiDB-lite"/>
    </source>
</evidence>
<feature type="region of interest" description="Disordered" evidence="1">
    <location>
        <begin position="1"/>
        <end position="27"/>
    </location>
</feature>
<evidence type="ECO:0000256" key="2">
    <source>
        <dbReference type="SAM" id="Phobius"/>
    </source>
</evidence>
<dbReference type="HOGENOM" id="CLU_534010_0_0_5"/>